<evidence type="ECO:0000313" key="3">
    <source>
        <dbReference type="EMBL" id="KAJ3835581.1"/>
    </source>
</evidence>
<name>A0AA38P3S5_9AGAR</name>
<reference evidence="3" key="1">
    <citation type="submission" date="2022-08" db="EMBL/GenBank/DDBJ databases">
        <authorList>
            <consortium name="DOE Joint Genome Institute"/>
            <person name="Min B."/>
            <person name="Riley R."/>
            <person name="Sierra-Patev S."/>
            <person name="Naranjo-Ortiz M."/>
            <person name="Looney B."/>
            <person name="Konkel Z."/>
            <person name="Slot J.C."/>
            <person name="Sakamoto Y."/>
            <person name="Steenwyk J.L."/>
            <person name="Rokas A."/>
            <person name="Carro J."/>
            <person name="Camarero S."/>
            <person name="Ferreira P."/>
            <person name="Molpeceres G."/>
            <person name="Ruiz-Duenas F.J."/>
            <person name="Serrano A."/>
            <person name="Henrissat B."/>
            <person name="Drula E."/>
            <person name="Hughes K.W."/>
            <person name="Mata J.L."/>
            <person name="Ishikawa N.K."/>
            <person name="Vargas-Isla R."/>
            <person name="Ushijima S."/>
            <person name="Smith C.A."/>
            <person name="Ahrendt S."/>
            <person name="Andreopoulos W."/>
            <person name="He G."/>
            <person name="Labutti K."/>
            <person name="Lipzen A."/>
            <person name="Ng V."/>
            <person name="Sandor L."/>
            <person name="Barry K."/>
            <person name="Martinez A.T."/>
            <person name="Xiao Y."/>
            <person name="Gibbons J.G."/>
            <person name="Terashima K."/>
            <person name="Hibbett D.S."/>
            <person name="Grigoriev I.V."/>
        </authorList>
    </citation>
    <scope>NUCLEOTIDE SEQUENCE</scope>
    <source>
        <strain evidence="3">TFB9207</strain>
    </source>
</reference>
<keyword evidence="4" id="KW-1185">Reference proteome</keyword>
<feature type="region of interest" description="Disordered" evidence="1">
    <location>
        <begin position="146"/>
        <end position="167"/>
    </location>
</feature>
<keyword evidence="2" id="KW-0732">Signal</keyword>
<accession>A0AA38P3S5</accession>
<sequence>MVHAHTLLTAIAFTLGTISTTVFAAPLPIGMGVGMSGRAKIFGDVGSVPTFEEAPGAQLSGSPPFTEGGDVNASLLEVEDQFGVDEERCPPPPPPPSDFHSSDAYDDNGKTTVEIVIEDERPPVPPQDDNPPMLSHPVAVVPVPESDPVGDEFEQGLYGYPLHSRSGPASIERRHVSGTSFATGAASPSSQQFPPTGQSLATGWTPTSNQQAPPPSGTPLPSGSPTQSRGQKIRGYMSGYSGKLQNSAKTLGQNAVGSKWGQKAVNSKWGQKAKDYATQAKQNLNAPVSSLNPAVF</sequence>
<dbReference type="AlphaFoldDB" id="A0AA38P3S5"/>
<feature type="region of interest" description="Disordered" evidence="1">
    <location>
        <begin position="181"/>
        <end position="241"/>
    </location>
</feature>
<feature type="region of interest" description="Disordered" evidence="1">
    <location>
        <begin position="84"/>
        <end position="104"/>
    </location>
</feature>
<comment type="caution">
    <text evidence="3">The sequence shown here is derived from an EMBL/GenBank/DDBJ whole genome shotgun (WGS) entry which is preliminary data.</text>
</comment>
<evidence type="ECO:0000256" key="2">
    <source>
        <dbReference type="SAM" id="SignalP"/>
    </source>
</evidence>
<evidence type="ECO:0000256" key="1">
    <source>
        <dbReference type="SAM" id="MobiDB-lite"/>
    </source>
</evidence>
<proteinExistence type="predicted"/>
<feature type="signal peptide" evidence="2">
    <location>
        <begin position="1"/>
        <end position="24"/>
    </location>
</feature>
<dbReference type="EMBL" id="MU806397">
    <property type="protein sequence ID" value="KAJ3835581.1"/>
    <property type="molecule type" value="Genomic_DNA"/>
</dbReference>
<feature type="compositionally biased region" description="Polar residues" evidence="1">
    <location>
        <begin position="181"/>
        <end position="211"/>
    </location>
</feature>
<gene>
    <name evidence="3" type="ORF">F5878DRAFT_627470</name>
</gene>
<feature type="chain" id="PRO_5041225027" evidence="2">
    <location>
        <begin position="25"/>
        <end position="296"/>
    </location>
</feature>
<dbReference type="Proteomes" id="UP001163846">
    <property type="component" value="Unassembled WGS sequence"/>
</dbReference>
<evidence type="ECO:0000313" key="4">
    <source>
        <dbReference type="Proteomes" id="UP001163846"/>
    </source>
</evidence>
<organism evidence="3 4">
    <name type="scientific">Lentinula raphanica</name>
    <dbReference type="NCBI Taxonomy" id="153919"/>
    <lineage>
        <taxon>Eukaryota</taxon>
        <taxon>Fungi</taxon>
        <taxon>Dikarya</taxon>
        <taxon>Basidiomycota</taxon>
        <taxon>Agaricomycotina</taxon>
        <taxon>Agaricomycetes</taxon>
        <taxon>Agaricomycetidae</taxon>
        <taxon>Agaricales</taxon>
        <taxon>Marasmiineae</taxon>
        <taxon>Omphalotaceae</taxon>
        <taxon>Lentinula</taxon>
    </lineage>
</organism>
<protein>
    <submittedName>
        <fullName evidence="3">Uncharacterized protein</fullName>
    </submittedName>
</protein>